<accession>A0A803P675</accession>
<name>A0A803P675_CANSA</name>
<sequence>MWFNIAGEILRFSIEEFSLDSRLDYSGQCDKLRYKQEQNLLKEKIFVGFKEINKKAVEKAFVGKMFGDDDELTLKVSILYFVHCFVLSDLDTKKEESLSLHLDGFFVDKNLDEIGKEKSLEIDDVGSQGWLSEASHNQATRFGELPSWAMALSDSIHDAVLSCSIHVPTDLESCNGRRNELLSPFPSDFLWRQPLFDQLIANLYHPVRLNNNCIVVEYNGCVGVVIAVKNLSKQRGCGGGESVAKGIARMARDQIVNGPLKDEFVGVSLIAEATGGDEHDGALTKDLASDVNVEESDPNVVVENAGTIDHVTSHIERRISKPSLHLQSLYAQQLSSSSKATVVTMLKVYVLCNNLLLTMKDKYGQLLYFVPAVNKLDPDFDFGC</sequence>
<dbReference type="Pfam" id="PF09331">
    <property type="entry name" value="DUF1985"/>
    <property type="match status" value="1"/>
</dbReference>
<protein>
    <recommendedName>
        <fullName evidence="1">DUF1985 domain-containing protein</fullName>
    </recommendedName>
</protein>
<organism evidence="2 3">
    <name type="scientific">Cannabis sativa</name>
    <name type="common">Hemp</name>
    <name type="synonym">Marijuana</name>
    <dbReference type="NCBI Taxonomy" id="3483"/>
    <lineage>
        <taxon>Eukaryota</taxon>
        <taxon>Viridiplantae</taxon>
        <taxon>Streptophyta</taxon>
        <taxon>Embryophyta</taxon>
        <taxon>Tracheophyta</taxon>
        <taxon>Spermatophyta</taxon>
        <taxon>Magnoliopsida</taxon>
        <taxon>eudicotyledons</taxon>
        <taxon>Gunneridae</taxon>
        <taxon>Pentapetalae</taxon>
        <taxon>rosids</taxon>
        <taxon>fabids</taxon>
        <taxon>Rosales</taxon>
        <taxon>Cannabaceae</taxon>
        <taxon>Cannabis</taxon>
    </lineage>
</organism>
<evidence type="ECO:0000313" key="2">
    <source>
        <dbReference type="EnsemblPlants" id="cds.evm.model.03.1664"/>
    </source>
</evidence>
<dbReference type="Gramene" id="evm.model.03.1664">
    <property type="protein sequence ID" value="cds.evm.model.03.1664"/>
    <property type="gene ID" value="evm.TU.03.1664"/>
</dbReference>
<dbReference type="EMBL" id="UZAU01000327">
    <property type="status" value="NOT_ANNOTATED_CDS"/>
    <property type="molecule type" value="Genomic_DNA"/>
</dbReference>
<dbReference type="Proteomes" id="UP000596661">
    <property type="component" value="Chromosome 3"/>
</dbReference>
<evidence type="ECO:0000259" key="1">
    <source>
        <dbReference type="Pfam" id="PF09331"/>
    </source>
</evidence>
<reference evidence="2" key="1">
    <citation type="submission" date="2018-11" db="EMBL/GenBank/DDBJ databases">
        <authorList>
            <person name="Grassa J C."/>
        </authorList>
    </citation>
    <scope>NUCLEOTIDE SEQUENCE [LARGE SCALE GENOMIC DNA]</scope>
</reference>
<keyword evidence="3" id="KW-1185">Reference proteome</keyword>
<feature type="domain" description="DUF1985" evidence="1">
    <location>
        <begin position="1"/>
        <end position="94"/>
    </location>
</feature>
<proteinExistence type="predicted"/>
<dbReference type="AlphaFoldDB" id="A0A803P675"/>
<evidence type="ECO:0000313" key="3">
    <source>
        <dbReference type="Proteomes" id="UP000596661"/>
    </source>
</evidence>
<dbReference type="InterPro" id="IPR015410">
    <property type="entry name" value="DUF1985"/>
</dbReference>
<dbReference type="EnsemblPlants" id="evm.model.03.1664">
    <property type="protein sequence ID" value="cds.evm.model.03.1664"/>
    <property type="gene ID" value="evm.TU.03.1664"/>
</dbReference>
<reference evidence="2" key="2">
    <citation type="submission" date="2021-03" db="UniProtKB">
        <authorList>
            <consortium name="EnsemblPlants"/>
        </authorList>
    </citation>
    <scope>IDENTIFICATION</scope>
</reference>